<dbReference type="Pfam" id="PF15683">
    <property type="entry name" value="TDRP"/>
    <property type="match status" value="1"/>
</dbReference>
<evidence type="ECO:0000313" key="2">
    <source>
        <dbReference type="EMBL" id="TFK13391.1"/>
    </source>
</evidence>
<dbReference type="PANTHER" id="PTHR35663">
    <property type="entry name" value="TESTIS DEVELOPMENT-RELATED PROTEIN-RELATED"/>
    <property type="match status" value="1"/>
</dbReference>
<keyword evidence="3" id="KW-1185">Reference proteome</keyword>
<gene>
    <name evidence="2" type="ORF">DR999_PMT03350</name>
</gene>
<dbReference type="InterPro" id="IPR031399">
    <property type="entry name" value="TDRP"/>
</dbReference>
<evidence type="ECO:0000313" key="3">
    <source>
        <dbReference type="Proteomes" id="UP000297703"/>
    </source>
</evidence>
<dbReference type="PANTHER" id="PTHR35663:SF3">
    <property type="entry name" value="GENE, 30191-RELATED"/>
    <property type="match status" value="1"/>
</dbReference>
<organism evidence="2 3">
    <name type="scientific">Platysternon megacephalum</name>
    <name type="common">big-headed turtle</name>
    <dbReference type="NCBI Taxonomy" id="55544"/>
    <lineage>
        <taxon>Eukaryota</taxon>
        <taxon>Metazoa</taxon>
        <taxon>Chordata</taxon>
        <taxon>Craniata</taxon>
        <taxon>Vertebrata</taxon>
        <taxon>Euteleostomi</taxon>
        <taxon>Archelosauria</taxon>
        <taxon>Testudinata</taxon>
        <taxon>Testudines</taxon>
        <taxon>Cryptodira</taxon>
        <taxon>Durocryptodira</taxon>
        <taxon>Testudinoidea</taxon>
        <taxon>Platysternidae</taxon>
        <taxon>Platysternon</taxon>
    </lineage>
</organism>
<comment type="caution">
    <text evidence="2">The sequence shown here is derived from an EMBL/GenBank/DDBJ whole genome shotgun (WGS) entry which is preliminary data.</text>
</comment>
<dbReference type="GO" id="GO:0007283">
    <property type="term" value="P:spermatogenesis"/>
    <property type="evidence" value="ECO:0007669"/>
    <property type="project" value="InterPro"/>
</dbReference>
<reference evidence="2 3" key="2">
    <citation type="submission" date="2019-04" db="EMBL/GenBank/DDBJ databases">
        <title>The genome sequence of big-headed turtle.</title>
        <authorList>
            <person name="Gong S."/>
        </authorList>
    </citation>
    <scope>NUCLEOTIDE SEQUENCE [LARGE SCALE GENOMIC DNA]</scope>
    <source>
        <strain evidence="2">DO16091913</strain>
        <tissue evidence="2">Muscle</tissue>
    </source>
</reference>
<name>A0A4D9EPQ2_9SAUR</name>
<proteinExistence type="predicted"/>
<dbReference type="OrthoDB" id="9940890at2759"/>
<feature type="region of interest" description="Disordered" evidence="1">
    <location>
        <begin position="157"/>
        <end position="200"/>
    </location>
</feature>
<sequence length="225" mass="24602">MTQGFWKVYKSKVLQSLGSEGQEEEFKDEGQSQPVFPGAAPAAVHATLLNTRRCPMADAVSLFQRDNPELVETTDAPVLMEEGSNPISQLARRVQGAGARGWRNMSSLFNREDEHKLLTPEPCADHPLAPKPAESPSAEKTTSGFWDVFATKWQQASALDKKTAQPEFSEPAAEFSGAPGEPPGEEPTYSNNGSDLREPEEGAFKWGFLVSKLAEIRNKNAPKSN</sequence>
<dbReference type="AlphaFoldDB" id="A0A4D9EPQ2"/>
<feature type="region of interest" description="Disordered" evidence="1">
    <location>
        <begin position="119"/>
        <end position="141"/>
    </location>
</feature>
<evidence type="ECO:0000256" key="1">
    <source>
        <dbReference type="SAM" id="MobiDB-lite"/>
    </source>
</evidence>
<feature type="compositionally biased region" description="Low complexity" evidence="1">
    <location>
        <begin position="170"/>
        <end position="179"/>
    </location>
</feature>
<protein>
    <submittedName>
        <fullName evidence="2">Testis development-related protein</fullName>
    </submittedName>
</protein>
<dbReference type="Proteomes" id="UP000297703">
    <property type="component" value="Unassembled WGS sequence"/>
</dbReference>
<reference evidence="2 3" key="1">
    <citation type="submission" date="2019-04" db="EMBL/GenBank/DDBJ databases">
        <title>Draft genome of the big-headed turtle Platysternon megacephalum.</title>
        <authorList>
            <person name="Gong S."/>
        </authorList>
    </citation>
    <scope>NUCLEOTIDE SEQUENCE [LARGE SCALE GENOMIC DNA]</scope>
    <source>
        <strain evidence="2">DO16091913</strain>
        <tissue evidence="2">Muscle</tissue>
    </source>
</reference>
<dbReference type="EMBL" id="QXTE01000016">
    <property type="protein sequence ID" value="TFK13391.1"/>
    <property type="molecule type" value="Genomic_DNA"/>
</dbReference>
<accession>A0A4D9EPQ2</accession>